<dbReference type="Proteomes" id="UP000005963">
    <property type="component" value="Unassembled WGS sequence"/>
</dbReference>
<reference evidence="2 3" key="1">
    <citation type="submission" date="2012-01" db="EMBL/GenBank/DDBJ databases">
        <title>The Genome Sequence of Megamonas funiformis YIT 11815.</title>
        <authorList>
            <consortium name="The Broad Institute Genome Sequencing Platform"/>
            <person name="Earl A."/>
            <person name="Ward D."/>
            <person name="Feldgarden M."/>
            <person name="Gevers D."/>
            <person name="Morotomi M."/>
            <person name="Young S.K."/>
            <person name="Zeng Q."/>
            <person name="Gargeya S."/>
            <person name="Fitzgerald M."/>
            <person name="Haas B."/>
            <person name="Abouelleil A."/>
            <person name="Alvarado L."/>
            <person name="Arachchi H.M."/>
            <person name="Berlin A."/>
            <person name="Chapman S.B."/>
            <person name="Gearin G."/>
            <person name="Goldberg J."/>
            <person name="Griggs A."/>
            <person name="Gujja S."/>
            <person name="Hansen M."/>
            <person name="Heiman D."/>
            <person name="Howarth C."/>
            <person name="Larimer J."/>
            <person name="Lui A."/>
            <person name="MacDonald P.J.P."/>
            <person name="McCowen C."/>
            <person name="Montmayeur A."/>
            <person name="Murphy C."/>
            <person name="Neiman D."/>
            <person name="Pearson M."/>
            <person name="Priest M."/>
            <person name="Roberts A."/>
            <person name="Saif S."/>
            <person name="Shea T."/>
            <person name="Sisk P."/>
            <person name="Stolte C."/>
            <person name="Sykes S."/>
            <person name="Wortman J."/>
            <person name="Nusbaum C."/>
            <person name="Birren B."/>
        </authorList>
    </citation>
    <scope>NUCLEOTIDE SEQUENCE [LARGE SCALE GENOMIC DNA]</scope>
    <source>
        <strain evidence="2 3">YIT 11815</strain>
    </source>
</reference>
<evidence type="ECO:0000256" key="1">
    <source>
        <dbReference type="SAM" id="Phobius"/>
    </source>
</evidence>
<keyword evidence="3" id="KW-1185">Reference proteome</keyword>
<sequence>MNLILIFCSFISVFSGIIFFAITGDLLMIFIPGIVNFLGLSIVGIIYKLLVKNEKKEKYSSYYSIHTPL</sequence>
<organism evidence="2 3">
    <name type="scientific">Megamonas funiformis YIT 11815</name>
    <dbReference type="NCBI Taxonomy" id="742816"/>
    <lineage>
        <taxon>Bacteria</taxon>
        <taxon>Bacillati</taxon>
        <taxon>Bacillota</taxon>
        <taxon>Negativicutes</taxon>
        <taxon>Selenomonadales</taxon>
        <taxon>Selenomonadaceae</taxon>
        <taxon>Megamonas</taxon>
    </lineage>
</organism>
<evidence type="ECO:0000313" key="3">
    <source>
        <dbReference type="Proteomes" id="UP000005963"/>
    </source>
</evidence>
<accession>A0ABN0EHT8</accession>
<proteinExistence type="predicted"/>
<protein>
    <submittedName>
        <fullName evidence="2">Uncharacterized protein</fullName>
    </submittedName>
</protein>
<dbReference type="EMBL" id="ADMB01000070">
    <property type="protein sequence ID" value="EHR36153.1"/>
    <property type="molecule type" value="Genomic_DNA"/>
</dbReference>
<gene>
    <name evidence="2" type="ORF">HMPREF9454_01546</name>
</gene>
<evidence type="ECO:0000313" key="2">
    <source>
        <dbReference type="EMBL" id="EHR36153.1"/>
    </source>
</evidence>
<name>A0ABN0EHT8_9FIRM</name>
<keyword evidence="1" id="KW-0472">Membrane</keyword>
<comment type="caution">
    <text evidence="2">The sequence shown here is derived from an EMBL/GenBank/DDBJ whole genome shotgun (WGS) entry which is preliminary data.</text>
</comment>
<keyword evidence="1" id="KW-0812">Transmembrane</keyword>
<keyword evidence="1" id="KW-1133">Transmembrane helix</keyword>
<feature type="transmembrane region" description="Helical" evidence="1">
    <location>
        <begin position="26"/>
        <end position="50"/>
    </location>
</feature>